<keyword evidence="11" id="KW-1185">Reference proteome</keyword>
<evidence type="ECO:0000256" key="1">
    <source>
        <dbReference type="ARBA" id="ARBA00004123"/>
    </source>
</evidence>
<feature type="region of interest" description="Disordered" evidence="8">
    <location>
        <begin position="602"/>
        <end position="649"/>
    </location>
</feature>
<dbReference type="EMBL" id="JAEPRD010000037">
    <property type="protein sequence ID" value="KAG2205398.1"/>
    <property type="molecule type" value="Genomic_DNA"/>
</dbReference>
<dbReference type="InterPro" id="IPR036388">
    <property type="entry name" value="WH-like_DNA-bd_sf"/>
</dbReference>
<feature type="compositionally biased region" description="Polar residues" evidence="8">
    <location>
        <begin position="626"/>
        <end position="642"/>
    </location>
</feature>
<evidence type="ECO:0000256" key="3">
    <source>
        <dbReference type="ARBA" id="ARBA00023015"/>
    </source>
</evidence>
<dbReference type="InterPro" id="IPR036390">
    <property type="entry name" value="WH_DNA-bd_sf"/>
</dbReference>
<keyword evidence="6" id="KW-0539">Nucleus</keyword>
<sequence length="649" mass="73806">MSVSKTCSVSRKRANSSSATLFDTVLTTTNSIDYSACFEDTEQLPERKKTTKDKVQFISNTATHHHQQIVTDTTTTASTIPRRVSSQRSVPAFLHKLFSMVNDGSNTHLIRWAKDGNSFLVQGHEEFAQSILPRFYKHNTFASFVRQLNMYDFHKVPHLHQGVLIAADNTENEVWEFSHPQFKRDRPDLLTSVTRKRNRDRENAPDTKHVDLGSVVQEITAIKNHQINITTDLRNLHKDNEMIWKETLAARENHQKHQKIISKILQFLTVVFSNDQHQLNLDDEQDPLFCSTNNKADTNRKDGKMRSLDDITAIDVPTVKTNRHAKLDTNLQEKNQSELNIDSDKCKTNTCRSVQAITNDINILQDNVETLAAQLGINSGDIELYSSSHSSMISSATQNDRLRLFKLADDDNNIAVSPPQMPSAHFTRSNDADVTFQQNTHQEHKSTNTKTTGSSSTSTEDSNPLSFFFCQLLKSVDSYHTDPPFSCVRGTASTHVNDSKNVNCQSDFIPCDTSSSDLTLGAPSISNELFFKEVQRKRTVIRPTFHNTNSDSERYKTSSPSQHPHHFTMSTDNAYNTIIDTNLNQQTDYIRSEYQARPSHPFYHIMPNHQHLYHPQPVNSNNNNNTCSQQVSDNNTRPQQKMDSAMFMN</sequence>
<dbReference type="FunFam" id="1.10.10.10:FF:000027">
    <property type="entry name" value="Heat shock transcription factor 1"/>
    <property type="match status" value="1"/>
</dbReference>
<evidence type="ECO:0000256" key="8">
    <source>
        <dbReference type="SAM" id="MobiDB-lite"/>
    </source>
</evidence>
<gene>
    <name evidence="10" type="ORF">INT47_007183</name>
</gene>
<proteinExistence type="inferred from homology"/>
<dbReference type="GO" id="GO:0043565">
    <property type="term" value="F:sequence-specific DNA binding"/>
    <property type="evidence" value="ECO:0007669"/>
    <property type="project" value="InterPro"/>
</dbReference>
<dbReference type="GO" id="GO:0005634">
    <property type="term" value="C:nucleus"/>
    <property type="evidence" value="ECO:0007669"/>
    <property type="project" value="UniProtKB-SubCell"/>
</dbReference>
<dbReference type="InterPro" id="IPR000232">
    <property type="entry name" value="HSF_DNA-bd"/>
</dbReference>
<feature type="region of interest" description="Disordered" evidence="8">
    <location>
        <begin position="438"/>
        <end position="461"/>
    </location>
</feature>
<dbReference type="PANTHER" id="PTHR10015:SF427">
    <property type="entry name" value="HEAT SHOCK FACTOR PROTEIN"/>
    <property type="match status" value="1"/>
</dbReference>
<dbReference type="OrthoDB" id="60033at2759"/>
<feature type="domain" description="HSF-type DNA-binding" evidence="9">
    <location>
        <begin position="89"/>
        <end position="196"/>
    </location>
</feature>
<evidence type="ECO:0000313" key="10">
    <source>
        <dbReference type="EMBL" id="KAG2205398.1"/>
    </source>
</evidence>
<keyword evidence="3" id="KW-0805">Transcription regulation</keyword>
<comment type="caution">
    <text evidence="10">The sequence shown here is derived from an EMBL/GenBank/DDBJ whole genome shotgun (WGS) entry which is preliminary data.</text>
</comment>
<feature type="region of interest" description="Disordered" evidence="8">
    <location>
        <begin position="546"/>
        <end position="565"/>
    </location>
</feature>
<keyword evidence="5" id="KW-0804">Transcription</keyword>
<evidence type="ECO:0000256" key="4">
    <source>
        <dbReference type="ARBA" id="ARBA00023125"/>
    </source>
</evidence>
<evidence type="ECO:0000256" key="7">
    <source>
        <dbReference type="RuleBase" id="RU004020"/>
    </source>
</evidence>
<evidence type="ECO:0000259" key="9">
    <source>
        <dbReference type="SMART" id="SM00415"/>
    </source>
</evidence>
<organism evidence="10 11">
    <name type="scientific">Mucor saturninus</name>
    <dbReference type="NCBI Taxonomy" id="64648"/>
    <lineage>
        <taxon>Eukaryota</taxon>
        <taxon>Fungi</taxon>
        <taxon>Fungi incertae sedis</taxon>
        <taxon>Mucoromycota</taxon>
        <taxon>Mucoromycotina</taxon>
        <taxon>Mucoromycetes</taxon>
        <taxon>Mucorales</taxon>
        <taxon>Mucorineae</taxon>
        <taxon>Mucoraceae</taxon>
        <taxon>Mucor</taxon>
    </lineage>
</organism>
<dbReference type="AlphaFoldDB" id="A0A8H7R737"/>
<evidence type="ECO:0000256" key="6">
    <source>
        <dbReference type="ARBA" id="ARBA00023242"/>
    </source>
</evidence>
<name>A0A8H7R737_9FUNG</name>
<evidence type="ECO:0000313" key="11">
    <source>
        <dbReference type="Proteomes" id="UP000603453"/>
    </source>
</evidence>
<dbReference type="GO" id="GO:0003700">
    <property type="term" value="F:DNA-binding transcription factor activity"/>
    <property type="evidence" value="ECO:0007669"/>
    <property type="project" value="InterPro"/>
</dbReference>
<dbReference type="SUPFAM" id="SSF46785">
    <property type="entry name" value="Winged helix' DNA-binding domain"/>
    <property type="match status" value="1"/>
</dbReference>
<dbReference type="SMART" id="SM00415">
    <property type="entry name" value="HSF"/>
    <property type="match status" value="1"/>
</dbReference>
<comment type="similarity">
    <text evidence="2 7">Belongs to the HSF family.</text>
</comment>
<dbReference type="Proteomes" id="UP000603453">
    <property type="component" value="Unassembled WGS sequence"/>
</dbReference>
<protein>
    <recommendedName>
        <fullName evidence="9">HSF-type DNA-binding domain-containing protein</fullName>
    </recommendedName>
</protein>
<dbReference type="Gene3D" id="1.10.10.10">
    <property type="entry name" value="Winged helix-like DNA-binding domain superfamily/Winged helix DNA-binding domain"/>
    <property type="match status" value="1"/>
</dbReference>
<accession>A0A8H7R737</accession>
<evidence type="ECO:0000256" key="2">
    <source>
        <dbReference type="ARBA" id="ARBA00006403"/>
    </source>
</evidence>
<feature type="compositionally biased region" description="Low complexity" evidence="8">
    <location>
        <begin position="448"/>
        <end position="461"/>
    </location>
</feature>
<dbReference type="PRINTS" id="PR00056">
    <property type="entry name" value="HSFDOMAIN"/>
</dbReference>
<reference evidence="10" key="1">
    <citation type="submission" date="2020-12" db="EMBL/GenBank/DDBJ databases">
        <title>Metabolic potential, ecology and presence of endohyphal bacteria is reflected in genomic diversity of Mucoromycotina.</title>
        <authorList>
            <person name="Muszewska A."/>
            <person name="Okrasinska A."/>
            <person name="Steczkiewicz K."/>
            <person name="Drgas O."/>
            <person name="Orlowska M."/>
            <person name="Perlinska-Lenart U."/>
            <person name="Aleksandrzak-Piekarczyk T."/>
            <person name="Szatraj K."/>
            <person name="Zielenkiewicz U."/>
            <person name="Pilsyk S."/>
            <person name="Malc E."/>
            <person name="Mieczkowski P."/>
            <person name="Kruszewska J.S."/>
            <person name="Biernat P."/>
            <person name="Pawlowska J."/>
        </authorList>
    </citation>
    <scope>NUCLEOTIDE SEQUENCE</scope>
    <source>
        <strain evidence="10">WA0000017839</strain>
    </source>
</reference>
<dbReference type="Pfam" id="PF00447">
    <property type="entry name" value="HSF_DNA-bind"/>
    <property type="match status" value="1"/>
</dbReference>
<comment type="subcellular location">
    <subcellularLocation>
        <location evidence="1">Nucleus</location>
    </subcellularLocation>
</comment>
<evidence type="ECO:0000256" key="5">
    <source>
        <dbReference type="ARBA" id="ARBA00023163"/>
    </source>
</evidence>
<dbReference type="PANTHER" id="PTHR10015">
    <property type="entry name" value="HEAT SHOCK TRANSCRIPTION FACTOR"/>
    <property type="match status" value="1"/>
</dbReference>
<keyword evidence="4" id="KW-0238">DNA-binding</keyword>